<dbReference type="Proteomes" id="UP000182471">
    <property type="component" value="Unassembled WGS sequence"/>
</dbReference>
<dbReference type="GO" id="GO:0009003">
    <property type="term" value="F:signal peptidase activity"/>
    <property type="evidence" value="ECO:0007669"/>
    <property type="project" value="UniProtKB-EC"/>
</dbReference>
<dbReference type="InterPro" id="IPR009835">
    <property type="entry name" value="SrtB"/>
</dbReference>
<feature type="active site" description="Proton donor/acceptor" evidence="3">
    <location>
        <position position="326"/>
    </location>
</feature>
<name>A0A1H9TW50_9FIRM</name>
<keyword evidence="4" id="KW-1133">Transmembrane helix</keyword>
<evidence type="ECO:0000313" key="5">
    <source>
        <dbReference type="EMBL" id="SES01228.1"/>
    </source>
</evidence>
<feature type="transmembrane region" description="Helical" evidence="4">
    <location>
        <begin position="14"/>
        <end position="31"/>
    </location>
</feature>
<dbReference type="Gene3D" id="2.40.260.10">
    <property type="entry name" value="Sortase"/>
    <property type="match status" value="1"/>
</dbReference>
<keyword evidence="4" id="KW-0472">Membrane</keyword>
<dbReference type="GO" id="GO:0004252">
    <property type="term" value="F:serine-type endopeptidase activity"/>
    <property type="evidence" value="ECO:0007669"/>
    <property type="project" value="UniProtKB-UniRule"/>
</dbReference>
<evidence type="ECO:0000256" key="3">
    <source>
        <dbReference type="PIRSR" id="PIRSR605754-1"/>
    </source>
</evidence>
<keyword evidence="6" id="KW-1185">Reference proteome</keyword>
<keyword evidence="1" id="KW-0378">Hydrolase</keyword>
<dbReference type="NCBIfam" id="TIGR02228">
    <property type="entry name" value="sigpep_I_arch"/>
    <property type="match status" value="1"/>
</dbReference>
<dbReference type="InterPro" id="IPR023365">
    <property type="entry name" value="Sortase_dom-sf"/>
</dbReference>
<dbReference type="EC" id="3.4.21.89" evidence="2"/>
<dbReference type="GO" id="GO:0016020">
    <property type="term" value="C:membrane"/>
    <property type="evidence" value="ECO:0007669"/>
    <property type="project" value="UniProtKB-UniRule"/>
</dbReference>
<dbReference type="SUPFAM" id="SSF63817">
    <property type="entry name" value="Sortase"/>
    <property type="match status" value="1"/>
</dbReference>
<reference evidence="6" key="1">
    <citation type="submission" date="2016-10" db="EMBL/GenBank/DDBJ databases">
        <authorList>
            <person name="Varghese N."/>
            <person name="Submissions S."/>
        </authorList>
    </citation>
    <scope>NUCLEOTIDE SEQUENCE [LARGE SCALE GENOMIC DNA]</scope>
    <source>
        <strain evidence="6">S1b</strain>
    </source>
</reference>
<evidence type="ECO:0000313" key="6">
    <source>
        <dbReference type="Proteomes" id="UP000182471"/>
    </source>
</evidence>
<dbReference type="GO" id="GO:0006465">
    <property type="term" value="P:signal peptide processing"/>
    <property type="evidence" value="ECO:0007669"/>
    <property type="project" value="UniProtKB-UniRule"/>
</dbReference>
<feature type="active site" description="Acyl-thioester intermediate" evidence="3">
    <location>
        <position position="420"/>
    </location>
</feature>
<dbReference type="InterPro" id="IPR001733">
    <property type="entry name" value="Peptidase_S26B"/>
</dbReference>
<evidence type="ECO:0000256" key="4">
    <source>
        <dbReference type="SAM" id="Phobius"/>
    </source>
</evidence>
<gene>
    <name evidence="5" type="ORF">SAMN02910429_01797</name>
</gene>
<evidence type="ECO:0000256" key="2">
    <source>
        <dbReference type="NCBIfam" id="TIGR02228"/>
    </source>
</evidence>
<dbReference type="InterPro" id="IPR005754">
    <property type="entry name" value="Sortase"/>
</dbReference>
<dbReference type="InterPro" id="IPR019533">
    <property type="entry name" value="Peptidase_S26"/>
</dbReference>
<dbReference type="EMBL" id="FOGW01000020">
    <property type="protein sequence ID" value="SES01228.1"/>
    <property type="molecule type" value="Genomic_DNA"/>
</dbReference>
<proteinExistence type="predicted"/>
<dbReference type="NCBIfam" id="TIGR03064">
    <property type="entry name" value="sortase_srtB"/>
    <property type="match status" value="1"/>
</dbReference>
<feature type="transmembrane region" description="Helical" evidence="4">
    <location>
        <begin position="198"/>
        <end position="220"/>
    </location>
</feature>
<organism evidence="5 6">
    <name type="scientific">Lachnobacterium bovis</name>
    <dbReference type="NCBI Taxonomy" id="140626"/>
    <lineage>
        <taxon>Bacteria</taxon>
        <taxon>Bacillati</taxon>
        <taxon>Bacillota</taxon>
        <taxon>Clostridia</taxon>
        <taxon>Lachnospirales</taxon>
        <taxon>Lachnospiraceae</taxon>
        <taxon>Lachnobacterium</taxon>
    </lineage>
</organism>
<evidence type="ECO:0000256" key="1">
    <source>
        <dbReference type="ARBA" id="ARBA00022801"/>
    </source>
</evidence>
<protein>
    <recommendedName>
        <fullName evidence="2">Signal peptidase I</fullName>
        <ecNumber evidence="2">3.4.21.89</ecNumber>
    </recommendedName>
</protein>
<sequence>MENLKKRSNLLRKIGNIIFTLVVILCIPFSIPRIMGYEIYAVKTGSMQPKYPQNCVIYVEEANVIDVDENDVITFKLGTDTNDVMTHRVVKIDQAKKAFITKGDANSGVDKEPVVFSRFIGKPVFMIPFLGVLRPLFSTIIGFVALAFLIVLVVALWISSDILYKRYKKEKMQQDEIEKKDTAGQTDKKKHKKFSLSVVVPLVLGIVLAIYAGGKLFLIYHDYGKSNQLYANLANQYAKKKRKVKKDEWYNKIDIDFKDLKKQNSDVVGWIYFENDDISYPILYSGDNKKYLRTALDKSDAIAGSIFLEEKNKTDFQDSHSLIYGHNMRNLSMFGKLKFYKREPNYYEGHKYFQIITEKKKYRYEIFAYEDVSERSFIYQVPFDKTDEFQQFIDKIRNKSYLKSDIEVTKDDKVVTLSTCSVEKQRFAVHAKRVDEK</sequence>
<dbReference type="CDD" id="cd06530">
    <property type="entry name" value="S26_SPase_I"/>
    <property type="match status" value="1"/>
</dbReference>
<dbReference type="RefSeq" id="WP_022749400.1">
    <property type="nucleotide sequence ID" value="NZ_FOGW01000020.1"/>
</dbReference>
<dbReference type="Pfam" id="PF04203">
    <property type="entry name" value="Sortase"/>
    <property type="match status" value="1"/>
</dbReference>
<dbReference type="CDD" id="cd05826">
    <property type="entry name" value="Sortase_B"/>
    <property type="match status" value="1"/>
</dbReference>
<keyword evidence="4" id="KW-0812">Transmembrane</keyword>
<dbReference type="AlphaFoldDB" id="A0A1H9TW50"/>
<accession>A0A1H9TW50</accession>
<feature type="transmembrane region" description="Helical" evidence="4">
    <location>
        <begin position="136"/>
        <end position="164"/>
    </location>
</feature>